<dbReference type="EMBL" id="CATQJL010000316">
    <property type="protein sequence ID" value="CAJ0607893.1"/>
    <property type="molecule type" value="Genomic_DNA"/>
</dbReference>
<proteinExistence type="predicted"/>
<comment type="caution">
    <text evidence="2">The sequence shown here is derived from an EMBL/GenBank/DDBJ whole genome shotgun (WGS) entry which is preliminary data.</text>
</comment>
<accession>A0AA36MFE8</accession>
<sequence length="103" mass="11811">MKLFTAFLLLCTISTATCTADASRFTDKNGQFCTEECPYFKNLDKKDSSAKISLKKILDRCRTDPKAPKRSCKKYSKMVASKELVKMMESHTWKDLCHINCDQ</sequence>
<feature type="signal peptide" evidence="1">
    <location>
        <begin position="1"/>
        <end position="18"/>
    </location>
</feature>
<evidence type="ECO:0000256" key="1">
    <source>
        <dbReference type="SAM" id="SignalP"/>
    </source>
</evidence>
<protein>
    <submittedName>
        <fullName evidence="2">Uncharacterized protein</fullName>
    </submittedName>
</protein>
<dbReference type="Proteomes" id="UP001176961">
    <property type="component" value="Unassembled WGS sequence"/>
</dbReference>
<organism evidence="2 3">
    <name type="scientific">Cylicocyclus nassatus</name>
    <name type="common">Nematode worm</name>
    <dbReference type="NCBI Taxonomy" id="53992"/>
    <lineage>
        <taxon>Eukaryota</taxon>
        <taxon>Metazoa</taxon>
        <taxon>Ecdysozoa</taxon>
        <taxon>Nematoda</taxon>
        <taxon>Chromadorea</taxon>
        <taxon>Rhabditida</taxon>
        <taxon>Rhabditina</taxon>
        <taxon>Rhabditomorpha</taxon>
        <taxon>Strongyloidea</taxon>
        <taxon>Strongylidae</taxon>
        <taxon>Cylicocyclus</taxon>
    </lineage>
</organism>
<feature type="chain" id="PRO_5041384235" evidence="1">
    <location>
        <begin position="19"/>
        <end position="103"/>
    </location>
</feature>
<keyword evidence="3" id="KW-1185">Reference proteome</keyword>
<dbReference type="AlphaFoldDB" id="A0AA36MFE8"/>
<gene>
    <name evidence="2" type="ORF">CYNAS_LOCUS19876</name>
</gene>
<evidence type="ECO:0000313" key="3">
    <source>
        <dbReference type="Proteomes" id="UP001176961"/>
    </source>
</evidence>
<reference evidence="2" key="1">
    <citation type="submission" date="2023-07" db="EMBL/GenBank/DDBJ databases">
        <authorList>
            <consortium name="CYATHOMIX"/>
        </authorList>
    </citation>
    <scope>NUCLEOTIDE SEQUENCE</scope>
    <source>
        <strain evidence="2">N/A</strain>
    </source>
</reference>
<evidence type="ECO:0000313" key="2">
    <source>
        <dbReference type="EMBL" id="CAJ0607893.1"/>
    </source>
</evidence>
<name>A0AA36MFE8_CYLNA</name>
<keyword evidence="1" id="KW-0732">Signal</keyword>